<feature type="transmembrane region" description="Helical" evidence="5">
    <location>
        <begin position="153"/>
        <end position="173"/>
    </location>
</feature>
<dbReference type="RefSeq" id="WP_276302872.1">
    <property type="nucleotide sequence ID" value="NZ_CP119992.1"/>
</dbReference>
<dbReference type="InterPro" id="IPR020846">
    <property type="entry name" value="MFS_dom"/>
</dbReference>
<feature type="transmembrane region" description="Helical" evidence="5">
    <location>
        <begin position="381"/>
        <end position="403"/>
    </location>
</feature>
<keyword evidence="2 5" id="KW-0812">Transmembrane</keyword>
<dbReference type="InterPro" id="IPR011701">
    <property type="entry name" value="MFS"/>
</dbReference>
<feature type="transmembrane region" description="Helical" evidence="5">
    <location>
        <begin position="305"/>
        <end position="327"/>
    </location>
</feature>
<organism evidence="7 8">
    <name type="scientific">Halomarina halobia</name>
    <dbReference type="NCBI Taxonomy" id="3033386"/>
    <lineage>
        <taxon>Archaea</taxon>
        <taxon>Methanobacteriati</taxon>
        <taxon>Methanobacteriota</taxon>
        <taxon>Stenosarchaea group</taxon>
        <taxon>Halobacteria</taxon>
        <taxon>Halobacteriales</taxon>
        <taxon>Natronomonadaceae</taxon>
        <taxon>Halomarina</taxon>
    </lineage>
</organism>
<keyword evidence="3 5" id="KW-1133">Transmembrane helix</keyword>
<evidence type="ECO:0000256" key="5">
    <source>
        <dbReference type="SAM" id="Phobius"/>
    </source>
</evidence>
<dbReference type="PROSITE" id="PS50850">
    <property type="entry name" value="MFS"/>
    <property type="match status" value="1"/>
</dbReference>
<comment type="subcellular location">
    <subcellularLocation>
        <location evidence="1">Membrane</location>
        <topology evidence="1">Multi-pass membrane protein</topology>
    </subcellularLocation>
</comment>
<reference evidence="7 8" key="1">
    <citation type="journal article" date="2019" name="Int. J. Syst. Evol. Microbiol.">
        <title>The Global Catalogue of Microorganisms (GCM) 10K type strain sequencing project: providing services to taxonomists for standard genome sequencing and annotation.</title>
        <authorList>
            <consortium name="The Broad Institute Genomics Platform"/>
            <consortium name="The Broad Institute Genome Sequencing Center for Infectious Disease"/>
            <person name="Wu L."/>
            <person name="Ma J."/>
        </authorList>
    </citation>
    <scope>NUCLEOTIDE SEQUENCE [LARGE SCALE GENOMIC DNA]</scope>
    <source>
        <strain evidence="7 8">PSR21</strain>
    </source>
</reference>
<sequence>MVLGTDRRVLTLALARMADALGNSFLIIVLPLYIESGQVDVTGLVGRSVLGVELTLPLLVGLVLSLFGFLNSFGQPITGRLSDRTGRRRAFVLLGLALFGVASAAYPFVEGYGAVLAVRAFQGLGAAFTIPATVALVNEFAAGDATRGGNFGVFNTFRLVGFGFGPIVAGLVVQGGPYATPFGTLTGFNAAFGVAVLGAVASFALVSLLIEDPERTAAAASDDLSFRVFDPSGRGTFDPVFVLGVGTLFMAITIALFATLQDAITTRLEEGEFLFSVQFAAVVIANVLLQVPIGRASDRYGRKPFLLAGFALLAPSVALQGYVPALAPGVERAVPALDGVAGPGLMLVARLLQGVSVALVFAPALALAGDLAGEGRSGTTLSVLTTAFGLGIAIGPLASGYLVRFGFPTPFVVGGVLAAAALVLTYTQVEESLSGAEGVSDAVPQDD</sequence>
<feature type="domain" description="Major facilitator superfamily (MFS) profile" evidence="6">
    <location>
        <begin position="1"/>
        <end position="433"/>
    </location>
</feature>
<dbReference type="PANTHER" id="PTHR23518">
    <property type="entry name" value="C-METHYLTRANSFERASE"/>
    <property type="match status" value="1"/>
</dbReference>
<name>A0ABD6ACH1_9EURY</name>
<feature type="transmembrane region" description="Helical" evidence="5">
    <location>
        <begin position="240"/>
        <end position="261"/>
    </location>
</feature>
<feature type="transmembrane region" description="Helical" evidence="5">
    <location>
        <begin position="121"/>
        <end position="141"/>
    </location>
</feature>
<dbReference type="Pfam" id="PF00083">
    <property type="entry name" value="Sugar_tr"/>
    <property type="match status" value="1"/>
</dbReference>
<keyword evidence="4 5" id="KW-0472">Membrane</keyword>
<dbReference type="GO" id="GO:0016020">
    <property type="term" value="C:membrane"/>
    <property type="evidence" value="ECO:0007669"/>
    <property type="project" value="UniProtKB-SubCell"/>
</dbReference>
<dbReference type="SUPFAM" id="SSF103473">
    <property type="entry name" value="MFS general substrate transporter"/>
    <property type="match status" value="2"/>
</dbReference>
<dbReference type="PROSITE" id="PS00216">
    <property type="entry name" value="SUGAR_TRANSPORT_1"/>
    <property type="match status" value="1"/>
</dbReference>
<dbReference type="Proteomes" id="UP001596547">
    <property type="component" value="Unassembled WGS sequence"/>
</dbReference>
<dbReference type="Gene3D" id="1.20.1250.20">
    <property type="entry name" value="MFS general substrate transporter like domains"/>
    <property type="match status" value="2"/>
</dbReference>
<protein>
    <submittedName>
        <fullName evidence="7">MFS transporter</fullName>
    </submittedName>
</protein>
<feature type="transmembrane region" description="Helical" evidence="5">
    <location>
        <begin position="347"/>
        <end position="369"/>
    </location>
</feature>
<gene>
    <name evidence="7" type="ORF">ACFQPE_13985</name>
</gene>
<dbReference type="EMBL" id="JBHTBF010000002">
    <property type="protein sequence ID" value="MFC7317892.1"/>
    <property type="molecule type" value="Genomic_DNA"/>
</dbReference>
<evidence type="ECO:0000256" key="3">
    <source>
        <dbReference type="ARBA" id="ARBA00022989"/>
    </source>
</evidence>
<keyword evidence="8" id="KW-1185">Reference proteome</keyword>
<dbReference type="Pfam" id="PF07690">
    <property type="entry name" value="MFS_1"/>
    <property type="match status" value="1"/>
</dbReference>
<dbReference type="GeneID" id="79315425"/>
<accession>A0ABD6ACH1</accession>
<evidence type="ECO:0000256" key="2">
    <source>
        <dbReference type="ARBA" id="ARBA00022692"/>
    </source>
</evidence>
<feature type="transmembrane region" description="Helical" evidence="5">
    <location>
        <begin position="54"/>
        <end position="70"/>
    </location>
</feature>
<evidence type="ECO:0000313" key="7">
    <source>
        <dbReference type="EMBL" id="MFC7317892.1"/>
    </source>
</evidence>
<evidence type="ECO:0000256" key="4">
    <source>
        <dbReference type="ARBA" id="ARBA00023136"/>
    </source>
</evidence>
<comment type="caution">
    <text evidence="7">The sequence shown here is derived from an EMBL/GenBank/DDBJ whole genome shotgun (WGS) entry which is preliminary data.</text>
</comment>
<dbReference type="InterPro" id="IPR005829">
    <property type="entry name" value="Sugar_transporter_CS"/>
</dbReference>
<feature type="transmembrane region" description="Helical" evidence="5">
    <location>
        <begin position="409"/>
        <end position="427"/>
    </location>
</feature>
<evidence type="ECO:0000313" key="8">
    <source>
        <dbReference type="Proteomes" id="UP001596547"/>
    </source>
</evidence>
<dbReference type="AlphaFoldDB" id="A0ABD6ACH1"/>
<feature type="transmembrane region" description="Helical" evidence="5">
    <location>
        <begin position="273"/>
        <end position="293"/>
    </location>
</feature>
<dbReference type="CDD" id="cd17325">
    <property type="entry name" value="MFS_MdtG_SLC18_like"/>
    <property type="match status" value="1"/>
</dbReference>
<feature type="transmembrane region" description="Helical" evidence="5">
    <location>
        <begin position="185"/>
        <end position="210"/>
    </location>
</feature>
<dbReference type="InterPro" id="IPR005828">
    <property type="entry name" value="MFS_sugar_transport-like"/>
</dbReference>
<dbReference type="InterPro" id="IPR036259">
    <property type="entry name" value="MFS_trans_sf"/>
</dbReference>
<feature type="transmembrane region" description="Helical" evidence="5">
    <location>
        <begin position="12"/>
        <end position="34"/>
    </location>
</feature>
<dbReference type="PANTHER" id="PTHR23518:SF2">
    <property type="entry name" value="MAJOR FACILITATOR SUPERFAMILY TRANSPORTER"/>
    <property type="match status" value="1"/>
</dbReference>
<evidence type="ECO:0000256" key="1">
    <source>
        <dbReference type="ARBA" id="ARBA00004141"/>
    </source>
</evidence>
<proteinExistence type="predicted"/>
<evidence type="ECO:0000259" key="6">
    <source>
        <dbReference type="PROSITE" id="PS50850"/>
    </source>
</evidence>
<feature type="transmembrane region" description="Helical" evidence="5">
    <location>
        <begin position="90"/>
        <end position="109"/>
    </location>
</feature>